<feature type="chain" id="PRO_5001688154" description="Copper chaperone PCu(A)C" evidence="2">
    <location>
        <begin position="29"/>
        <end position="213"/>
    </location>
</feature>
<sequence>MSRPQHLKAARLRLVSAALGLGVAVALAGCSAGQVTQTDTQVAAVNGGSGSVKEIAVRNAQLSFPTSGQFYATGSSAPLQVVLANEGEDDRLVEVSSPYAQSATVEGETTLPSGTALHAYGEAAATPTQQAQPTGQQQQPTAESSAAPQSSENQLGQREVQITLNGLTQDITPGVTIPVTFKFEKAGEVTVQVPIAEDTKPRGPEDPGSAQGH</sequence>
<feature type="signal peptide" evidence="2">
    <location>
        <begin position="1"/>
        <end position="28"/>
    </location>
</feature>
<evidence type="ECO:0000313" key="4">
    <source>
        <dbReference type="Proteomes" id="UP000031419"/>
    </source>
</evidence>
<feature type="compositionally biased region" description="Polar residues" evidence="1">
    <location>
        <begin position="143"/>
        <end position="154"/>
    </location>
</feature>
<reference evidence="3 4" key="1">
    <citation type="submission" date="2014-06" db="EMBL/GenBank/DDBJ databases">
        <title>Saccharopolyspora rectivirgula DSM-43113 Genome sequencing.</title>
        <authorList>
            <person name="Barrera C."/>
            <person name="Millon L."/>
            <person name="Rognon B."/>
            <person name="Zaugg C."/>
            <person name="Monod M."/>
        </authorList>
    </citation>
    <scope>NUCLEOTIDE SEQUENCE [LARGE SCALE GENOMIC DNA]</scope>
    <source>
        <strain evidence="3 4">DSM 43113</strain>
    </source>
</reference>
<feature type="region of interest" description="Disordered" evidence="1">
    <location>
        <begin position="124"/>
        <end position="154"/>
    </location>
</feature>
<keyword evidence="2" id="KW-0732">Signal</keyword>
<organism evidence="3 4">
    <name type="scientific">Saccharopolyspora rectivirgula</name>
    <dbReference type="NCBI Taxonomy" id="28042"/>
    <lineage>
        <taxon>Bacteria</taxon>
        <taxon>Bacillati</taxon>
        <taxon>Actinomycetota</taxon>
        <taxon>Actinomycetes</taxon>
        <taxon>Pseudonocardiales</taxon>
        <taxon>Pseudonocardiaceae</taxon>
        <taxon>Saccharopolyspora</taxon>
    </lineage>
</organism>
<gene>
    <name evidence="3" type="ORF">GU90_15630</name>
</gene>
<dbReference type="Pfam" id="PF04314">
    <property type="entry name" value="PCuAC"/>
    <property type="match status" value="1"/>
</dbReference>
<comment type="caution">
    <text evidence="3">The sequence shown here is derived from an EMBL/GenBank/DDBJ whole genome shotgun (WGS) entry which is preliminary data.</text>
</comment>
<dbReference type="RefSeq" id="WP_029722462.1">
    <property type="nucleotide sequence ID" value="NZ_JAJUIW010000016.1"/>
</dbReference>
<dbReference type="Proteomes" id="UP000031419">
    <property type="component" value="Unassembled WGS sequence"/>
</dbReference>
<dbReference type="AlphaFoldDB" id="A0A073AWL7"/>
<evidence type="ECO:0000256" key="2">
    <source>
        <dbReference type="SAM" id="SignalP"/>
    </source>
</evidence>
<proteinExistence type="predicted"/>
<keyword evidence="4" id="KW-1185">Reference proteome</keyword>
<evidence type="ECO:0000313" key="3">
    <source>
        <dbReference type="EMBL" id="KEI43477.1"/>
    </source>
</evidence>
<evidence type="ECO:0008006" key="5">
    <source>
        <dbReference type="Google" id="ProtNLM"/>
    </source>
</evidence>
<dbReference type="InterPro" id="IPR036182">
    <property type="entry name" value="PCuAC_sf"/>
</dbReference>
<evidence type="ECO:0000256" key="1">
    <source>
        <dbReference type="SAM" id="MobiDB-lite"/>
    </source>
</evidence>
<dbReference type="STRING" id="28042.GU90_15630"/>
<accession>A0A073AWL7</accession>
<name>A0A073AWL7_9PSEU</name>
<dbReference type="eggNOG" id="COG2847">
    <property type="taxonomic scope" value="Bacteria"/>
</dbReference>
<dbReference type="InterPro" id="IPR007410">
    <property type="entry name" value="LpqE-like"/>
</dbReference>
<feature type="region of interest" description="Disordered" evidence="1">
    <location>
        <begin position="192"/>
        <end position="213"/>
    </location>
</feature>
<dbReference type="EMBL" id="JNVU01000038">
    <property type="protein sequence ID" value="KEI43477.1"/>
    <property type="molecule type" value="Genomic_DNA"/>
</dbReference>
<protein>
    <recommendedName>
        <fullName evidence="5">Copper chaperone PCu(A)C</fullName>
    </recommendedName>
</protein>
<dbReference type="PROSITE" id="PS51257">
    <property type="entry name" value="PROKAR_LIPOPROTEIN"/>
    <property type="match status" value="1"/>
</dbReference>
<dbReference type="SUPFAM" id="SSF110087">
    <property type="entry name" value="DR1885-like metal-binding protein"/>
    <property type="match status" value="1"/>
</dbReference>
<dbReference type="Gene3D" id="2.60.40.1890">
    <property type="entry name" value="PCu(A)C copper chaperone"/>
    <property type="match status" value="1"/>
</dbReference>
<feature type="compositionally biased region" description="Low complexity" evidence="1">
    <location>
        <begin position="124"/>
        <end position="142"/>
    </location>
</feature>